<dbReference type="InterPro" id="IPR025971">
    <property type="entry name" value="LppP/LprE"/>
</dbReference>
<evidence type="ECO:0000313" key="6">
    <source>
        <dbReference type="EMBL" id="TFI03370.1"/>
    </source>
</evidence>
<keyword evidence="4" id="KW-0564">Palmitate</keyword>
<dbReference type="Pfam" id="PF14041">
    <property type="entry name" value="Lipoprotein_21"/>
    <property type="match status" value="1"/>
</dbReference>
<protein>
    <submittedName>
        <fullName evidence="6">LppP/LprE family lipoprotein</fullName>
    </submittedName>
</protein>
<evidence type="ECO:0000256" key="5">
    <source>
        <dbReference type="ARBA" id="ARBA00023288"/>
    </source>
</evidence>
<comment type="caution">
    <text evidence="6">The sequence shown here is derived from an EMBL/GenBank/DDBJ whole genome shotgun (WGS) entry which is preliminary data.</text>
</comment>
<organism evidence="6 7">
    <name type="scientific">Kocuria rhizophila</name>
    <dbReference type="NCBI Taxonomy" id="72000"/>
    <lineage>
        <taxon>Bacteria</taxon>
        <taxon>Bacillati</taxon>
        <taxon>Actinomycetota</taxon>
        <taxon>Actinomycetes</taxon>
        <taxon>Micrococcales</taxon>
        <taxon>Micrococcaceae</taxon>
        <taxon>Kocuria</taxon>
    </lineage>
</organism>
<evidence type="ECO:0000313" key="7">
    <source>
        <dbReference type="Proteomes" id="UP000298017"/>
    </source>
</evidence>
<accession>A0AAX2SI67</accession>
<keyword evidence="3" id="KW-0472">Membrane</keyword>
<evidence type="ECO:0000256" key="2">
    <source>
        <dbReference type="ARBA" id="ARBA00022729"/>
    </source>
</evidence>
<name>A0AAX2SI67_KOCRH</name>
<dbReference type="EMBL" id="SPNK01000001">
    <property type="protein sequence ID" value="TFI03370.1"/>
    <property type="molecule type" value="Genomic_DNA"/>
</dbReference>
<dbReference type="AlphaFoldDB" id="A0AAX2SI67"/>
<keyword evidence="1" id="KW-1003">Cell membrane</keyword>
<evidence type="ECO:0000256" key="3">
    <source>
        <dbReference type="ARBA" id="ARBA00023136"/>
    </source>
</evidence>
<reference evidence="6 7" key="1">
    <citation type="submission" date="2019-03" db="EMBL/GenBank/DDBJ databases">
        <title>Genome Sequencing and Assembly of Various Microbes Isolated from Alder Root Nodule.</title>
        <authorList>
            <person name="Swanson E."/>
            <person name="Sevigny J.L."/>
            <person name="Pesce C."/>
            <person name="Davis I."/>
            <person name="Kleiner V."/>
            <person name="Tisa L."/>
        </authorList>
    </citation>
    <scope>NUCLEOTIDE SEQUENCE [LARGE SCALE GENOMIC DNA]</scope>
    <source>
        <strain evidence="6 7">4R-31</strain>
    </source>
</reference>
<sequence>MSATQAVNDNIAKVPAAFPDRQDDSTAWMAVDTSTYDPCATLSWVTLTIKGGTVSSPYTQMLFHDGEYLGTTTAEAIGFSPATVRLNDSSIQVTYTYVEGDESNAEARGRAVSTYTWNPDTESIDHAGEWPPGIG</sequence>
<evidence type="ECO:0000256" key="1">
    <source>
        <dbReference type="ARBA" id="ARBA00022475"/>
    </source>
</evidence>
<keyword evidence="5 6" id="KW-0449">Lipoprotein</keyword>
<keyword evidence="2" id="KW-0732">Signal</keyword>
<proteinExistence type="predicted"/>
<dbReference type="Proteomes" id="UP000298017">
    <property type="component" value="Unassembled WGS sequence"/>
</dbReference>
<gene>
    <name evidence="6" type="ORF">E4P33_01015</name>
</gene>
<evidence type="ECO:0000256" key="4">
    <source>
        <dbReference type="ARBA" id="ARBA00023139"/>
    </source>
</evidence>
<keyword evidence="7" id="KW-1185">Reference proteome</keyword>